<dbReference type="Proteomes" id="UP001160625">
    <property type="component" value="Unassembled WGS sequence"/>
</dbReference>
<evidence type="ECO:0000256" key="3">
    <source>
        <dbReference type="ARBA" id="ARBA00022552"/>
    </source>
</evidence>
<dbReference type="RefSeq" id="WP_281043793.1">
    <property type="nucleotide sequence ID" value="NZ_JARYGZ010000001.1"/>
</dbReference>
<comment type="caution">
    <text evidence="8">The sequence shown here is derived from an EMBL/GenBank/DDBJ whole genome shotgun (WGS) entry which is preliminary data.</text>
</comment>
<dbReference type="HAMAP" id="MF_00014">
    <property type="entry name" value="Ribosome_mat_RimM"/>
    <property type="match status" value="1"/>
</dbReference>
<comment type="domain">
    <text evidence="5">The PRC barrel domain binds ribosomal protein uS19.</text>
</comment>
<comment type="function">
    <text evidence="5">An accessory protein needed during the final step in the assembly of 30S ribosomal subunit, possibly for assembly of the head region. Essential for efficient processing of 16S rRNA. May be needed both before and after RbfA during the maturation of 16S rRNA. It has affinity for free ribosomal 30S subunits but not for 70S ribosomes.</text>
</comment>
<comment type="similarity">
    <text evidence="5">Belongs to the RimM family.</text>
</comment>
<evidence type="ECO:0000256" key="2">
    <source>
        <dbReference type="ARBA" id="ARBA00022517"/>
    </source>
</evidence>
<dbReference type="EMBL" id="JARYGZ010000001">
    <property type="protein sequence ID" value="MDH7638493.1"/>
    <property type="molecule type" value="Genomic_DNA"/>
</dbReference>
<comment type="subunit">
    <text evidence="5">Binds ribosomal protein uS19.</text>
</comment>
<keyword evidence="4 5" id="KW-0143">Chaperone</keyword>
<dbReference type="InterPro" id="IPR009000">
    <property type="entry name" value="Transl_B-barrel_sf"/>
</dbReference>
<organism evidence="8 9">
    <name type="scientific">Sphingomonas oryzagri</name>
    <dbReference type="NCBI Taxonomy" id="3042314"/>
    <lineage>
        <taxon>Bacteria</taxon>
        <taxon>Pseudomonadati</taxon>
        <taxon>Pseudomonadota</taxon>
        <taxon>Alphaproteobacteria</taxon>
        <taxon>Sphingomonadales</taxon>
        <taxon>Sphingomonadaceae</taxon>
        <taxon>Sphingomonas</taxon>
    </lineage>
</organism>
<name>A0ABT6N133_9SPHN</name>
<sequence>MPDQSESHEKLVTLAAVIGAHGISGEVRLKLFTDDLARYPSLIAGARTLTLKSVRPGPNGAVARFAEVSDRNAAEALRGTQIAVPRASLPDLGDDEYYHADLIGEACLSTTGEALGKVVDVMDYGAGDLIEIERPDGRRFLVPVKAGVEDLGPPIRVHAEFVEA</sequence>
<dbReference type="SUPFAM" id="SSF50447">
    <property type="entry name" value="Translation proteins"/>
    <property type="match status" value="1"/>
</dbReference>
<keyword evidence="3 5" id="KW-0698">rRNA processing</keyword>
<dbReference type="SUPFAM" id="SSF50346">
    <property type="entry name" value="PRC-barrel domain"/>
    <property type="match status" value="1"/>
</dbReference>
<dbReference type="Gene3D" id="2.30.30.240">
    <property type="entry name" value="PRC-barrel domain"/>
    <property type="match status" value="1"/>
</dbReference>
<dbReference type="InterPro" id="IPR002676">
    <property type="entry name" value="RimM_N"/>
</dbReference>
<dbReference type="InterPro" id="IPR036976">
    <property type="entry name" value="RimM_N_sf"/>
</dbReference>
<keyword evidence="9" id="KW-1185">Reference proteome</keyword>
<dbReference type="InterPro" id="IPR011961">
    <property type="entry name" value="RimM"/>
</dbReference>
<dbReference type="Pfam" id="PF24986">
    <property type="entry name" value="PRC_RimM"/>
    <property type="match status" value="1"/>
</dbReference>
<dbReference type="Pfam" id="PF01782">
    <property type="entry name" value="RimM"/>
    <property type="match status" value="1"/>
</dbReference>
<evidence type="ECO:0000256" key="5">
    <source>
        <dbReference type="HAMAP-Rule" id="MF_00014"/>
    </source>
</evidence>
<feature type="domain" description="RimM N-terminal" evidence="6">
    <location>
        <begin position="14"/>
        <end position="87"/>
    </location>
</feature>
<evidence type="ECO:0000313" key="9">
    <source>
        <dbReference type="Proteomes" id="UP001160625"/>
    </source>
</evidence>
<evidence type="ECO:0000256" key="1">
    <source>
        <dbReference type="ARBA" id="ARBA00022490"/>
    </source>
</evidence>
<feature type="domain" description="Ribosome maturation factor RimM PRC barrel" evidence="7">
    <location>
        <begin position="100"/>
        <end position="145"/>
    </location>
</feature>
<evidence type="ECO:0000256" key="4">
    <source>
        <dbReference type="ARBA" id="ARBA00023186"/>
    </source>
</evidence>
<dbReference type="NCBIfam" id="TIGR02273">
    <property type="entry name" value="16S_RimM"/>
    <property type="match status" value="1"/>
</dbReference>
<gene>
    <name evidence="5 8" type="primary">rimM</name>
    <name evidence="8" type="ORF">QGN17_07090</name>
</gene>
<evidence type="ECO:0000259" key="7">
    <source>
        <dbReference type="Pfam" id="PF24986"/>
    </source>
</evidence>
<keyword evidence="2 5" id="KW-0690">Ribosome biogenesis</keyword>
<reference evidence="8" key="1">
    <citation type="submission" date="2023-04" db="EMBL/GenBank/DDBJ databases">
        <title>Sphingomonas sp. MAHUQ-71 isolated from rice field.</title>
        <authorList>
            <person name="Huq M.A."/>
        </authorList>
    </citation>
    <scope>NUCLEOTIDE SEQUENCE</scope>
    <source>
        <strain evidence="8">MAHUQ-71</strain>
    </source>
</reference>
<dbReference type="Gene3D" id="2.40.30.60">
    <property type="entry name" value="RimM"/>
    <property type="match status" value="1"/>
</dbReference>
<comment type="subcellular location">
    <subcellularLocation>
        <location evidence="5">Cytoplasm</location>
    </subcellularLocation>
</comment>
<dbReference type="PANTHER" id="PTHR33692">
    <property type="entry name" value="RIBOSOME MATURATION FACTOR RIMM"/>
    <property type="match status" value="1"/>
</dbReference>
<accession>A0ABT6N133</accession>
<dbReference type="PANTHER" id="PTHR33692:SF1">
    <property type="entry name" value="RIBOSOME MATURATION FACTOR RIMM"/>
    <property type="match status" value="1"/>
</dbReference>
<dbReference type="InterPro" id="IPR056792">
    <property type="entry name" value="PRC_RimM"/>
</dbReference>
<keyword evidence="1 5" id="KW-0963">Cytoplasm</keyword>
<proteinExistence type="inferred from homology"/>
<protein>
    <recommendedName>
        <fullName evidence="5">Ribosome maturation factor RimM</fullName>
    </recommendedName>
</protein>
<evidence type="ECO:0000313" key="8">
    <source>
        <dbReference type="EMBL" id="MDH7638493.1"/>
    </source>
</evidence>
<dbReference type="InterPro" id="IPR011033">
    <property type="entry name" value="PRC_barrel-like_sf"/>
</dbReference>
<evidence type="ECO:0000259" key="6">
    <source>
        <dbReference type="Pfam" id="PF01782"/>
    </source>
</evidence>